<feature type="compositionally biased region" description="Pro residues" evidence="1">
    <location>
        <begin position="555"/>
        <end position="568"/>
    </location>
</feature>
<feature type="compositionally biased region" description="Pro residues" evidence="1">
    <location>
        <begin position="591"/>
        <end position="637"/>
    </location>
</feature>
<feature type="compositionally biased region" description="Pro residues" evidence="1">
    <location>
        <begin position="118"/>
        <end position="128"/>
    </location>
</feature>
<keyword evidence="3" id="KW-1185">Reference proteome</keyword>
<reference evidence="2" key="1">
    <citation type="submission" date="2018-07" db="EMBL/GenBank/DDBJ databases">
        <title>Comparative genomics of catfishes provides insights into carnivory and benthic adaptation.</title>
        <authorList>
            <person name="Zhang Y."/>
            <person name="Wang D."/>
            <person name="Peng Z."/>
            <person name="Zheng S."/>
            <person name="Shao F."/>
            <person name="Tao W."/>
        </authorList>
    </citation>
    <scope>NUCLEOTIDE SEQUENCE</scope>
    <source>
        <strain evidence="2">Chongqing</strain>
    </source>
</reference>
<feature type="compositionally biased region" description="Low complexity" evidence="1">
    <location>
        <begin position="153"/>
        <end position="165"/>
    </location>
</feature>
<feature type="region of interest" description="Disordered" evidence="1">
    <location>
        <begin position="662"/>
        <end position="702"/>
    </location>
</feature>
<proteinExistence type="predicted"/>
<feature type="region of interest" description="Disordered" evidence="1">
    <location>
        <begin position="719"/>
        <end position="757"/>
    </location>
</feature>
<sequence length="757" mass="81084">MMKKGGLNFLSRRNQSLFDTNVQMKDFGNTEPLSNGSAISADDIEDGQILIPPPPTIAPPPPPPQFIPPSPGYSSTPSAFFEETYLPVDLSILQPPSMPPPKPPSLGTPEDVNLSALRPPPMAPPKPPSYQMSTNSPEDIPECPKFTPPLPPTEQVQPPTTKMQKMPPPKPTRFSSISNFELPPSDYATPSFTPSGRPASSFISQNTGKLYSVPKTTNITGQSERDKMAAGVQVNGNKPAPEKETNIPQNLVPPVKPVRRNSSGNKLDDNIQDLKENMQAMLPNQSLTPVRVVDSMASTLQTPPDVSNKIVTPIKSSATAEKPTTVLSAQDIINFTPPDPMQRYSPLLNKKLQNLKTNEPSNGKEAATSPLALLLAAKEREKQKAALSRENSTKSNTSIDSTTGSIQMSNTRSNTFTVTPKPTASSGSIHPYTEIKPNTESPKVPDSRSEHSASSSSTLFKNPASIVSNPNPSDQYNSFNTVSFIPPPPEFANSDPEDEAPPNMLPPDPPAKRTDIITSPNSTPITNGPANSPSIKSYSINTPMNAVPKTQFKRPSPPKLQPQAPPPSSLKLQPPAAPTSVAKFQPQALPTSPPKFQPQAPPTSPPKFQPQAPPTPPPKFQPQAPPPSLPKTPPQAPPTAAANQATLLSILQKKMLEMDPKFTLAHEPDTGGDEWNTPSFDEDVGGSASLNSTLKPKSATVPVQSAGLDIKELENKVSKKAQAKAPASSAPSKQQFGMTFMVRPGTKQPITPIPKID</sequence>
<evidence type="ECO:0000313" key="2">
    <source>
        <dbReference type="EMBL" id="KAI5607633.1"/>
    </source>
</evidence>
<evidence type="ECO:0000256" key="1">
    <source>
        <dbReference type="SAM" id="MobiDB-lite"/>
    </source>
</evidence>
<gene>
    <name evidence="2" type="ORF">C0J50_1684</name>
</gene>
<feature type="region of interest" description="Disordered" evidence="1">
    <location>
        <begin position="380"/>
        <end position="643"/>
    </location>
</feature>
<feature type="compositionally biased region" description="Pro residues" evidence="1">
    <location>
        <begin position="96"/>
        <end position="106"/>
    </location>
</feature>
<feature type="compositionally biased region" description="Polar residues" evidence="1">
    <location>
        <begin position="465"/>
        <end position="483"/>
    </location>
</feature>
<feature type="region of interest" description="Disordered" evidence="1">
    <location>
        <begin position="27"/>
        <end position="78"/>
    </location>
</feature>
<feature type="compositionally biased region" description="Polar residues" evidence="1">
    <location>
        <begin position="389"/>
        <end position="428"/>
    </location>
</feature>
<organism evidence="2 3">
    <name type="scientific">Silurus asotus</name>
    <name type="common">Amur catfish</name>
    <name type="synonym">Parasilurus asotus</name>
    <dbReference type="NCBI Taxonomy" id="30991"/>
    <lineage>
        <taxon>Eukaryota</taxon>
        <taxon>Metazoa</taxon>
        <taxon>Chordata</taxon>
        <taxon>Craniata</taxon>
        <taxon>Vertebrata</taxon>
        <taxon>Euteleostomi</taxon>
        <taxon>Actinopterygii</taxon>
        <taxon>Neopterygii</taxon>
        <taxon>Teleostei</taxon>
        <taxon>Ostariophysi</taxon>
        <taxon>Siluriformes</taxon>
        <taxon>Siluridae</taxon>
        <taxon>Silurus</taxon>
    </lineage>
</organism>
<feature type="region of interest" description="Disordered" evidence="1">
    <location>
        <begin position="91"/>
        <end position="269"/>
    </location>
</feature>
<feature type="compositionally biased region" description="Polar residues" evidence="1">
    <location>
        <begin position="516"/>
        <end position="544"/>
    </location>
</feature>
<feature type="compositionally biased region" description="Pro residues" evidence="1">
    <location>
        <begin position="51"/>
        <end position="71"/>
    </location>
</feature>
<name>A0AAD5F9A4_SILAS</name>
<dbReference type="EMBL" id="MU591244">
    <property type="protein sequence ID" value="KAI5607633.1"/>
    <property type="molecule type" value="Genomic_DNA"/>
</dbReference>
<evidence type="ECO:0000313" key="3">
    <source>
        <dbReference type="Proteomes" id="UP001205998"/>
    </source>
</evidence>
<dbReference type="PRINTS" id="PR01217">
    <property type="entry name" value="PRICHEXTENSN"/>
</dbReference>
<accession>A0AAD5F9A4</accession>
<feature type="compositionally biased region" description="Polar residues" evidence="1">
    <location>
        <begin position="201"/>
        <end position="222"/>
    </location>
</feature>
<dbReference type="Proteomes" id="UP001205998">
    <property type="component" value="Unassembled WGS sequence"/>
</dbReference>
<feature type="compositionally biased region" description="Low complexity" evidence="1">
    <location>
        <begin position="723"/>
        <end position="735"/>
    </location>
</feature>
<dbReference type="AlphaFoldDB" id="A0AAD5F9A4"/>
<protein>
    <submittedName>
        <fullName evidence="2">Pollen-specific leucine-rich repeat extensin-like protein 1</fullName>
    </submittedName>
</protein>
<comment type="caution">
    <text evidence="2">The sequence shown here is derived from an EMBL/GenBank/DDBJ whole genome shotgun (WGS) entry which is preliminary data.</text>
</comment>